<dbReference type="RefSeq" id="WP_382313540.1">
    <property type="nucleotide sequence ID" value="NZ_JBHUFD010000003.1"/>
</dbReference>
<dbReference type="Proteomes" id="UP001597197">
    <property type="component" value="Unassembled WGS sequence"/>
</dbReference>
<evidence type="ECO:0000313" key="2">
    <source>
        <dbReference type="EMBL" id="MFD1873039.1"/>
    </source>
</evidence>
<protein>
    <submittedName>
        <fullName evidence="2">Uncharacterized protein</fullName>
    </submittedName>
</protein>
<comment type="caution">
    <text evidence="2">The sequence shown here is derived from an EMBL/GenBank/DDBJ whole genome shotgun (WGS) entry which is preliminary data.</text>
</comment>
<keyword evidence="1" id="KW-0732">Signal</keyword>
<keyword evidence="3" id="KW-1185">Reference proteome</keyword>
<gene>
    <name evidence="2" type="ORF">ACFSDX_11405</name>
</gene>
<feature type="signal peptide" evidence="1">
    <location>
        <begin position="1"/>
        <end position="24"/>
    </location>
</feature>
<dbReference type="EMBL" id="JBHUFD010000003">
    <property type="protein sequence ID" value="MFD1873039.1"/>
    <property type="molecule type" value="Genomic_DNA"/>
</dbReference>
<evidence type="ECO:0000313" key="3">
    <source>
        <dbReference type="Proteomes" id="UP001597197"/>
    </source>
</evidence>
<feature type="chain" id="PRO_5047462743" evidence="1">
    <location>
        <begin position="25"/>
        <end position="327"/>
    </location>
</feature>
<organism evidence="2 3">
    <name type="scientific">Hymenobacter bucti</name>
    <dbReference type="NCBI Taxonomy" id="1844114"/>
    <lineage>
        <taxon>Bacteria</taxon>
        <taxon>Pseudomonadati</taxon>
        <taxon>Bacteroidota</taxon>
        <taxon>Cytophagia</taxon>
        <taxon>Cytophagales</taxon>
        <taxon>Hymenobacteraceae</taxon>
        <taxon>Hymenobacter</taxon>
    </lineage>
</organism>
<evidence type="ECO:0000256" key="1">
    <source>
        <dbReference type="SAM" id="SignalP"/>
    </source>
</evidence>
<name>A0ABW4QUJ0_9BACT</name>
<accession>A0ABW4QUJ0</accession>
<proteinExistence type="predicted"/>
<sequence length="327" mass="35113">MLSLCNSNLRWLLALPLLLGGCQAVRPAAGSAADTSGYCAAPRQLFSSDTVRATAANALPLLDTIALAGLSVRSRQLVPYYGLTAGLRLLQQLRGAGLVPASAGHAAFLRQRRLLVLAVGRESAQVLRVAEELDCERQRAEQAALALTGTQSKRQNHFTVGSLLAGGASGILGTTVQNNDLNLVLTLSTAVLSAALGVATLLVNPQLTYPIRQNLLADIWYQRRRSLLYPPGLWAALGEVRAGEPAASLPPPLQTIRQRWTQYDQFTSGNAAQQAQQQALYFGAGGSYHVADLHTRASMLAEVEGYVRLANQDLQHLQVEISQMEAW</sequence>
<reference evidence="3" key="1">
    <citation type="journal article" date="2019" name="Int. J. Syst. Evol. Microbiol.">
        <title>The Global Catalogue of Microorganisms (GCM) 10K type strain sequencing project: providing services to taxonomists for standard genome sequencing and annotation.</title>
        <authorList>
            <consortium name="The Broad Institute Genomics Platform"/>
            <consortium name="The Broad Institute Genome Sequencing Center for Infectious Disease"/>
            <person name="Wu L."/>
            <person name="Ma J."/>
        </authorList>
    </citation>
    <scope>NUCLEOTIDE SEQUENCE [LARGE SCALE GENOMIC DNA]</scope>
    <source>
        <strain evidence="3">CGMCC 1.15795</strain>
    </source>
</reference>